<feature type="chain" id="PRO_5039725692" description="Lipoprotein" evidence="2">
    <location>
        <begin position="23"/>
        <end position="151"/>
    </location>
</feature>
<evidence type="ECO:0000256" key="1">
    <source>
        <dbReference type="SAM" id="MobiDB-lite"/>
    </source>
</evidence>
<dbReference type="AlphaFoldDB" id="J0DEI2"/>
<keyword evidence="2" id="KW-0732">Signal</keyword>
<evidence type="ECO:0000313" key="4">
    <source>
        <dbReference type="Proteomes" id="UP000006415"/>
    </source>
</evidence>
<protein>
    <recommendedName>
        <fullName evidence="5">Lipoprotein</fullName>
    </recommendedName>
</protein>
<keyword evidence="4" id="KW-1185">Reference proteome</keyword>
<name>J0DEI2_9BIFI</name>
<feature type="signal peptide" evidence="2">
    <location>
        <begin position="1"/>
        <end position="22"/>
    </location>
</feature>
<reference evidence="3 4" key="1">
    <citation type="submission" date="2012-01" db="EMBL/GenBank/DDBJ databases">
        <title>The Genome Sequence of Scardovia wiggsiae F0424.</title>
        <authorList>
            <consortium name="The Broad Institute Genome Sequencing Platform"/>
            <person name="Earl A."/>
            <person name="Ward D."/>
            <person name="Feldgarden M."/>
            <person name="Gevers D."/>
            <person name="Izard J."/>
            <person name="Ganesan A."/>
            <person name="Baranova O.V."/>
            <person name="Blanton J.M."/>
            <person name="Tanner A.C."/>
            <person name="Mathney J."/>
            <person name="Dewhirst F.E."/>
            <person name="Young S.K."/>
            <person name="Zeng Q."/>
            <person name="Gargeya S."/>
            <person name="Fitzgerald M."/>
            <person name="Haas B."/>
            <person name="Abouelleil A."/>
            <person name="Alvarado L."/>
            <person name="Arachchi H.M."/>
            <person name="Berlin A."/>
            <person name="Chapman S.B."/>
            <person name="Gearin G."/>
            <person name="Goldberg J."/>
            <person name="Griggs A."/>
            <person name="Gujja S."/>
            <person name="Hansen M."/>
            <person name="Heiman D."/>
            <person name="Howarth C."/>
            <person name="Larimer J."/>
            <person name="Lui A."/>
            <person name="MacDonald P.J.P."/>
            <person name="McCowen C."/>
            <person name="Montmayeur A."/>
            <person name="Murphy C."/>
            <person name="Neiman D."/>
            <person name="Pearson M."/>
            <person name="Priest M."/>
            <person name="Roberts A."/>
            <person name="Saif S."/>
            <person name="Shea T."/>
            <person name="Sisk P."/>
            <person name="Stolte C."/>
            <person name="Sykes S."/>
            <person name="Wortman J."/>
            <person name="Nusbaum C."/>
            <person name="Birren B."/>
        </authorList>
    </citation>
    <scope>NUCLEOTIDE SEQUENCE [LARGE SCALE GENOMIC DNA]</scope>
    <source>
        <strain evidence="3 4">F0424</strain>
    </source>
</reference>
<feature type="region of interest" description="Disordered" evidence="1">
    <location>
        <begin position="27"/>
        <end position="52"/>
    </location>
</feature>
<dbReference type="OrthoDB" id="3174999at2"/>
<dbReference type="PROSITE" id="PS51257">
    <property type="entry name" value="PROKAR_LIPOPROTEIN"/>
    <property type="match status" value="1"/>
</dbReference>
<evidence type="ECO:0008006" key="5">
    <source>
        <dbReference type="Google" id="ProtNLM"/>
    </source>
</evidence>
<proteinExistence type="predicted"/>
<gene>
    <name evidence="3" type="ORF">HMPREF9156_01193</name>
</gene>
<dbReference type="Proteomes" id="UP000006415">
    <property type="component" value="Unassembled WGS sequence"/>
</dbReference>
<organism evidence="3 4">
    <name type="scientific">Scardovia wiggsiae F0424</name>
    <dbReference type="NCBI Taxonomy" id="857290"/>
    <lineage>
        <taxon>Bacteria</taxon>
        <taxon>Bacillati</taxon>
        <taxon>Actinomycetota</taxon>
        <taxon>Actinomycetes</taxon>
        <taxon>Bifidobacteriales</taxon>
        <taxon>Bifidobacteriaceae</taxon>
        <taxon>Scardovia</taxon>
    </lineage>
</organism>
<sequence>MKTKKLITVAVAFILACAGLSACGNTGGTSNGASTQSQKAETPKPADLTGKWKETNPASAQQHMEATIEGNTITINWVTSDSTSLYWKGTYEPPTNAGDYSWTSKGDTETMKTALLASRDSTKKFTYTKGQLTYKQTALGVTTTIKMSKQQ</sequence>
<dbReference type="HOGENOM" id="CLU_1730116_0_0_11"/>
<dbReference type="EMBL" id="AGZS01000006">
    <property type="protein sequence ID" value="EJD64698.1"/>
    <property type="molecule type" value="Genomic_DNA"/>
</dbReference>
<accession>J0DEI2</accession>
<comment type="caution">
    <text evidence="3">The sequence shown here is derived from an EMBL/GenBank/DDBJ whole genome shotgun (WGS) entry which is preliminary data.</text>
</comment>
<evidence type="ECO:0000313" key="3">
    <source>
        <dbReference type="EMBL" id="EJD64698.1"/>
    </source>
</evidence>
<dbReference type="eggNOG" id="ENOG503352Q">
    <property type="taxonomic scope" value="Bacteria"/>
</dbReference>
<evidence type="ECO:0000256" key="2">
    <source>
        <dbReference type="SAM" id="SignalP"/>
    </source>
</evidence>
<dbReference type="RefSeq" id="WP_007148256.1">
    <property type="nucleotide sequence ID" value="NZ_AKCI01000001.1"/>
</dbReference>